<dbReference type="Pfam" id="PF14258">
    <property type="entry name" value="DUF4350"/>
    <property type="match status" value="1"/>
</dbReference>
<keyword evidence="1" id="KW-0472">Membrane</keyword>
<proteinExistence type="predicted"/>
<sequence length="374" mass="43884">MMNSQSKGKTWMWLIVLLVLFLTISYFSFSPKPKVYPGYVSDSPSPSGVKAFYTYLKKETDVKTWNHSPDMLPKSEENQLLVMVESSFIPGKDVMKKYVDFMKAGNTILLFQTNPKGMFDVNTEFTEQKSSQNIYDKSRTLYRAEVRSQIGLQKTKQDEVLLSNRKETIALKRPYGKGHLIVSIAPEWMTNGNILKKDHLPLLLYLLNQGETKTILFDEYIHGGENSSSILTVYPMWFLLLNLQGLLLMLLWLWFKGKRFGPIFTPREESVRFSDEGIQAIAAWYMRGKRYHDSLVIQADYVKLLLQERWQIPYSREWQDLTSYFEKKWTRMPACEIKSFLSGLFTILEKEKISKQEYLFWSRKLEQLRKEVEA</sequence>
<dbReference type="eggNOG" id="ENOG502Z89S">
    <property type="taxonomic scope" value="Bacteria"/>
</dbReference>
<evidence type="ECO:0000313" key="3">
    <source>
        <dbReference type="EMBL" id="EKN65459.1"/>
    </source>
</evidence>
<dbReference type="AlphaFoldDB" id="K6DAY5"/>
<comment type="caution">
    <text evidence="3">The sequence shown here is derived from an EMBL/GenBank/DDBJ whole genome shotgun (WGS) entry which is preliminary data.</text>
</comment>
<reference evidence="3 4" key="1">
    <citation type="journal article" date="2012" name="Front. Microbiol.">
        <title>Redundancy and modularity in membrane-associated dissimilatory nitrate reduction in Bacillus.</title>
        <authorList>
            <person name="Heylen K."/>
            <person name="Keltjens J."/>
        </authorList>
    </citation>
    <scope>NUCLEOTIDE SEQUENCE [LARGE SCALE GENOMIC DNA]</scope>
    <source>
        <strain evidence="4">LMG 21833T</strain>
    </source>
</reference>
<dbReference type="Proteomes" id="UP000006316">
    <property type="component" value="Unassembled WGS sequence"/>
</dbReference>
<organism evidence="3 4">
    <name type="scientific">Neobacillus bataviensis LMG 21833</name>
    <dbReference type="NCBI Taxonomy" id="1117379"/>
    <lineage>
        <taxon>Bacteria</taxon>
        <taxon>Bacillati</taxon>
        <taxon>Bacillota</taxon>
        <taxon>Bacilli</taxon>
        <taxon>Bacillales</taxon>
        <taxon>Bacillaceae</taxon>
        <taxon>Neobacillus</taxon>
    </lineage>
</organism>
<feature type="domain" description="DUF4350" evidence="2">
    <location>
        <begin position="41"/>
        <end position="207"/>
    </location>
</feature>
<keyword evidence="1" id="KW-1133">Transmembrane helix</keyword>
<dbReference type="InterPro" id="IPR025646">
    <property type="entry name" value="DUF4350"/>
</dbReference>
<keyword evidence="1" id="KW-0812">Transmembrane</keyword>
<accession>K6DAY5</accession>
<evidence type="ECO:0000256" key="1">
    <source>
        <dbReference type="SAM" id="Phobius"/>
    </source>
</evidence>
<dbReference type="STRING" id="1117379.BABA_20011"/>
<gene>
    <name evidence="3" type="ORF">BABA_20011</name>
</gene>
<evidence type="ECO:0000259" key="2">
    <source>
        <dbReference type="Pfam" id="PF14258"/>
    </source>
</evidence>
<feature type="transmembrane region" description="Helical" evidence="1">
    <location>
        <begin position="234"/>
        <end position="255"/>
    </location>
</feature>
<protein>
    <recommendedName>
        <fullName evidence="2">DUF4350 domain-containing protein</fullName>
    </recommendedName>
</protein>
<dbReference type="PATRIC" id="fig|1117379.3.peg.4147"/>
<dbReference type="EMBL" id="AJLS01000132">
    <property type="protein sequence ID" value="EKN65459.1"/>
    <property type="molecule type" value="Genomic_DNA"/>
</dbReference>
<keyword evidence="4" id="KW-1185">Reference proteome</keyword>
<name>K6DAY5_9BACI</name>
<evidence type="ECO:0000313" key="4">
    <source>
        <dbReference type="Proteomes" id="UP000006316"/>
    </source>
</evidence>